<dbReference type="PROSITE" id="PS51257">
    <property type="entry name" value="PROKAR_LIPOPROTEIN"/>
    <property type="match status" value="1"/>
</dbReference>
<dbReference type="RefSeq" id="XP_013231007.1">
    <property type="nucleotide sequence ID" value="XM_013375553.1"/>
</dbReference>
<accession>U6KV68</accession>
<dbReference type="VEuPathDB" id="ToxoDB:ETH_00033755"/>
<evidence type="ECO:0000313" key="3">
    <source>
        <dbReference type="Proteomes" id="UP000030747"/>
    </source>
</evidence>
<reference evidence="2" key="1">
    <citation type="submission" date="2013-10" db="EMBL/GenBank/DDBJ databases">
        <title>Genomic analysis of the causative agents of coccidiosis in chickens.</title>
        <authorList>
            <person name="Reid A.J."/>
            <person name="Blake D."/>
            <person name="Billington K."/>
            <person name="Browne H."/>
            <person name="Dunn M."/>
            <person name="Hung S."/>
            <person name="Kawahara F."/>
            <person name="Miranda-Saavedra D."/>
            <person name="Mourier T."/>
            <person name="Nagra H."/>
            <person name="Otto T.D."/>
            <person name="Rawlings N."/>
            <person name="Sanchez A."/>
            <person name="Sanders M."/>
            <person name="Subramaniam C."/>
            <person name="Tay Y."/>
            <person name="Dear P."/>
            <person name="Doerig C."/>
            <person name="Gruber A."/>
            <person name="Parkinson J."/>
            <person name="Shirley M."/>
            <person name="Wan K.L."/>
            <person name="Berriman M."/>
            <person name="Tomley F."/>
            <person name="Pain A."/>
        </authorList>
    </citation>
    <scope>NUCLEOTIDE SEQUENCE [LARGE SCALE GENOMIC DNA]</scope>
    <source>
        <strain evidence="2">Houghton</strain>
    </source>
</reference>
<keyword evidence="3" id="KW-1185">Reference proteome</keyword>
<protein>
    <submittedName>
        <fullName evidence="2">Uncharacterized protein</fullName>
    </submittedName>
</protein>
<evidence type="ECO:0000256" key="1">
    <source>
        <dbReference type="SAM" id="MobiDB-lite"/>
    </source>
</evidence>
<name>U6KV68_EIMTE</name>
<dbReference type="Proteomes" id="UP000030747">
    <property type="component" value="Unassembled WGS sequence"/>
</dbReference>
<evidence type="ECO:0000313" key="2">
    <source>
        <dbReference type="EMBL" id="CDJ40254.1"/>
    </source>
</evidence>
<reference evidence="2" key="2">
    <citation type="submission" date="2013-10" db="EMBL/GenBank/DDBJ databases">
        <authorList>
            <person name="Aslett M."/>
        </authorList>
    </citation>
    <scope>NUCLEOTIDE SEQUENCE [LARGE SCALE GENOMIC DNA]</scope>
    <source>
        <strain evidence="2">Houghton</strain>
    </source>
</reference>
<feature type="compositionally biased region" description="Low complexity" evidence="1">
    <location>
        <begin position="71"/>
        <end position="83"/>
    </location>
</feature>
<dbReference type="EMBL" id="HG675061">
    <property type="protein sequence ID" value="CDJ40254.1"/>
    <property type="molecule type" value="Genomic_DNA"/>
</dbReference>
<feature type="region of interest" description="Disordered" evidence="1">
    <location>
        <begin position="56"/>
        <end position="96"/>
    </location>
</feature>
<dbReference type="AlphaFoldDB" id="U6KV68"/>
<gene>
    <name evidence="2" type="ORF">ETH_00033755</name>
</gene>
<proteinExistence type="predicted"/>
<sequence length="96" mass="10440">MYKNVVLFLPSPTQNTGGAGCTYTRGNRLRENAAKHQSAARATALLSLLQQLQQQQQQGTPISCSSRPRHAAAPDPQQQQQQPWSRSSSGAHIPCT</sequence>
<organism evidence="2 3">
    <name type="scientific">Eimeria tenella</name>
    <name type="common">Coccidian parasite</name>
    <dbReference type="NCBI Taxonomy" id="5802"/>
    <lineage>
        <taxon>Eukaryota</taxon>
        <taxon>Sar</taxon>
        <taxon>Alveolata</taxon>
        <taxon>Apicomplexa</taxon>
        <taxon>Conoidasida</taxon>
        <taxon>Coccidia</taxon>
        <taxon>Eucoccidiorida</taxon>
        <taxon>Eimeriorina</taxon>
        <taxon>Eimeriidae</taxon>
        <taxon>Eimeria</taxon>
    </lineage>
</organism>
<dbReference type="GeneID" id="25255817"/>